<dbReference type="EMBL" id="AZHE01000003">
    <property type="protein sequence ID" value="KHN99882.1"/>
    <property type="molecule type" value="Genomic_DNA"/>
</dbReference>
<feature type="compositionally biased region" description="Polar residues" evidence="1">
    <location>
        <begin position="40"/>
        <end position="50"/>
    </location>
</feature>
<dbReference type="OrthoDB" id="6423603at2759"/>
<comment type="caution">
    <text evidence="2">The sequence shown here is derived from an EMBL/GenBank/DDBJ whole genome shotgun (WGS) entry which is preliminary data.</text>
</comment>
<sequence>MASKRRLSAPVAPAPPPPSNDARNDALPSPGSIPGDSACPPSSSNGTFNSKLFDRAEKLARMTMELKVHKVLAQANDLARGLEDLTRKTERNETFRQQNEERMERVWRDILSVKANFQQHLDSTAGDRLDAREYQKEVMEVKSSMGEVRKLVDELVGKVDQLPTLAEANAVLAGVSAQREACEAAAAVCQERREFEVRAGGTCGGRVVVVQAD</sequence>
<gene>
    <name evidence="2" type="ORF">MAM_01806</name>
</gene>
<evidence type="ECO:0000313" key="2">
    <source>
        <dbReference type="EMBL" id="KHN99882.1"/>
    </source>
</evidence>
<dbReference type="STRING" id="1081103.A0A0B2X2C2"/>
<reference evidence="2 3" key="1">
    <citation type="journal article" date="2014" name="Proc. Natl. Acad. Sci. U.S.A.">
        <title>Trajectory and genomic determinants of fungal-pathogen speciation and host adaptation.</title>
        <authorList>
            <person name="Hu X."/>
            <person name="Xiao G."/>
            <person name="Zheng P."/>
            <person name="Shang Y."/>
            <person name="Su Y."/>
            <person name="Zhang X."/>
            <person name="Liu X."/>
            <person name="Zhan S."/>
            <person name="St Leger R.J."/>
            <person name="Wang C."/>
        </authorList>
    </citation>
    <scope>NUCLEOTIDE SEQUENCE [LARGE SCALE GENOMIC DNA]</scope>
    <source>
        <strain evidence="2 3">ARSEF 1941</strain>
    </source>
</reference>
<dbReference type="Proteomes" id="UP000030816">
    <property type="component" value="Unassembled WGS sequence"/>
</dbReference>
<feature type="region of interest" description="Disordered" evidence="1">
    <location>
        <begin position="1"/>
        <end position="50"/>
    </location>
</feature>
<evidence type="ECO:0000256" key="1">
    <source>
        <dbReference type="SAM" id="MobiDB-lite"/>
    </source>
</evidence>
<keyword evidence="3" id="KW-1185">Reference proteome</keyword>
<evidence type="ECO:0000313" key="3">
    <source>
        <dbReference type="Proteomes" id="UP000030816"/>
    </source>
</evidence>
<protein>
    <submittedName>
        <fullName evidence="2">Uncharacterized protein</fullName>
    </submittedName>
</protein>
<dbReference type="HOGENOM" id="CLU_1294662_0_0_1"/>
<name>A0A0B2X2C2_METAS</name>
<dbReference type="RefSeq" id="XP_040680948.1">
    <property type="nucleotide sequence ID" value="XM_040820605.1"/>
</dbReference>
<accession>A0A0B2X2C2</accession>
<dbReference type="AlphaFoldDB" id="A0A0B2X2C2"/>
<proteinExistence type="predicted"/>
<organism evidence="2 3">
    <name type="scientific">Metarhizium album (strain ARSEF 1941)</name>
    <dbReference type="NCBI Taxonomy" id="1081103"/>
    <lineage>
        <taxon>Eukaryota</taxon>
        <taxon>Fungi</taxon>
        <taxon>Dikarya</taxon>
        <taxon>Ascomycota</taxon>
        <taxon>Pezizomycotina</taxon>
        <taxon>Sordariomycetes</taxon>
        <taxon>Hypocreomycetidae</taxon>
        <taxon>Hypocreales</taxon>
        <taxon>Clavicipitaceae</taxon>
        <taxon>Metarhizium</taxon>
    </lineage>
</organism>
<dbReference type="GeneID" id="63736261"/>